<dbReference type="eggNOG" id="ENOG5033M0P">
    <property type="taxonomic scope" value="Bacteria"/>
</dbReference>
<evidence type="ECO:0000256" key="2">
    <source>
        <dbReference type="RuleBase" id="RU361163"/>
    </source>
</evidence>
<sequence>MLKSINIFLVIIVLVGCTDGISEKQKLAAIQQNKAILAFTCEGYGSHNTPMGDLQNNIWNAHSAAKFDWTQCLAMRTIDANTQYGWYWQWPKEGDKVYAQPQITLGNSPWLKHNLAKPGYPISVNQLEKLDIDYSLEILSDGELNLATTLWLTGSDTIPIEIDKSTIAAEVMIWTYASDDFYADPAGEKVAEIIVDGFEWEVWLHKNWQDMSAKNDNNWVYLAFRTKQPLMKIKFDAAQMLAYAIEQKFITSDLYIADIQLGTEIMSGTGQVWLDHYRVDVVPIKASL</sequence>
<keyword evidence="2" id="KW-0119">Carbohydrate metabolism</keyword>
<protein>
    <recommendedName>
        <fullName evidence="5">Glycosyl hydrolase family 12</fullName>
    </recommendedName>
</protein>
<dbReference type="InterPro" id="IPR013319">
    <property type="entry name" value="GH11/12"/>
</dbReference>
<keyword evidence="2" id="KW-0326">Glycosidase</keyword>
<reference evidence="3 4" key="1">
    <citation type="journal article" date="2017" name="Antonie Van Leeuwenhoek">
        <title>Rhizobium rhizosphaerae sp. nov., a novel species isolated from rice rhizosphere.</title>
        <authorList>
            <person name="Zhao J.J."/>
            <person name="Zhang J."/>
            <person name="Zhang R.J."/>
            <person name="Zhang C.W."/>
            <person name="Yin H.Q."/>
            <person name="Zhang X.X."/>
        </authorList>
    </citation>
    <scope>NUCLEOTIDE SEQUENCE [LARGE SCALE GENOMIC DNA]</scope>
    <source>
        <strain evidence="3 4">BSs20135</strain>
    </source>
</reference>
<proteinExistence type="inferred from homology"/>
<dbReference type="GO" id="GO:0000272">
    <property type="term" value="P:polysaccharide catabolic process"/>
    <property type="evidence" value="ECO:0007669"/>
    <property type="project" value="UniProtKB-KW"/>
</dbReference>
<keyword evidence="4" id="KW-1185">Reference proteome</keyword>
<dbReference type="InterPro" id="IPR002594">
    <property type="entry name" value="GH12"/>
</dbReference>
<comment type="similarity">
    <text evidence="1 2">Belongs to the glycosyl hydrolase 12 (cellulase H) family.</text>
</comment>
<dbReference type="PANTHER" id="PTHR34002:SF9">
    <property type="entry name" value="XYLOGLUCAN-SPECIFIC ENDO-BETA-1,4-GLUCANASE A"/>
    <property type="match status" value="1"/>
</dbReference>
<evidence type="ECO:0000256" key="1">
    <source>
        <dbReference type="ARBA" id="ARBA00005519"/>
    </source>
</evidence>
<dbReference type="InterPro" id="IPR013320">
    <property type="entry name" value="ConA-like_dom_sf"/>
</dbReference>
<dbReference type="AlphaFoldDB" id="K6YJP4"/>
<dbReference type="Gene3D" id="2.60.120.180">
    <property type="match status" value="1"/>
</dbReference>
<evidence type="ECO:0000313" key="3">
    <source>
        <dbReference type="EMBL" id="GAC18387.1"/>
    </source>
</evidence>
<dbReference type="OrthoDB" id="5705178at2"/>
<evidence type="ECO:0000313" key="4">
    <source>
        <dbReference type="Proteomes" id="UP000006327"/>
    </source>
</evidence>
<evidence type="ECO:0008006" key="5">
    <source>
        <dbReference type="Google" id="ProtNLM"/>
    </source>
</evidence>
<dbReference type="PANTHER" id="PTHR34002">
    <property type="entry name" value="BLR1656 PROTEIN"/>
    <property type="match status" value="1"/>
</dbReference>
<dbReference type="STRING" id="493475.GARC_1412"/>
<gene>
    <name evidence="3" type="ORF">GARC_1412</name>
</gene>
<dbReference type="RefSeq" id="WP_007618186.1">
    <property type="nucleotide sequence ID" value="NZ_BAEO01000017.1"/>
</dbReference>
<dbReference type="GO" id="GO:0008810">
    <property type="term" value="F:cellulase activity"/>
    <property type="evidence" value="ECO:0007669"/>
    <property type="project" value="InterPro"/>
</dbReference>
<comment type="caution">
    <text evidence="3">The sequence shown here is derived from an EMBL/GenBank/DDBJ whole genome shotgun (WGS) entry which is preliminary data.</text>
</comment>
<dbReference type="Pfam" id="PF01670">
    <property type="entry name" value="Glyco_hydro_12"/>
    <property type="match status" value="1"/>
</dbReference>
<dbReference type="Proteomes" id="UP000006327">
    <property type="component" value="Unassembled WGS sequence"/>
</dbReference>
<organism evidence="3 4">
    <name type="scientific">Paraglaciecola arctica BSs20135</name>
    <dbReference type="NCBI Taxonomy" id="493475"/>
    <lineage>
        <taxon>Bacteria</taxon>
        <taxon>Pseudomonadati</taxon>
        <taxon>Pseudomonadota</taxon>
        <taxon>Gammaproteobacteria</taxon>
        <taxon>Alteromonadales</taxon>
        <taxon>Alteromonadaceae</taxon>
        <taxon>Paraglaciecola</taxon>
    </lineage>
</organism>
<dbReference type="EMBL" id="BAEO01000017">
    <property type="protein sequence ID" value="GAC18387.1"/>
    <property type="molecule type" value="Genomic_DNA"/>
</dbReference>
<keyword evidence="2" id="KW-0624">Polysaccharide degradation</keyword>
<accession>K6YJP4</accession>
<dbReference type="PROSITE" id="PS51257">
    <property type="entry name" value="PROKAR_LIPOPROTEIN"/>
    <property type="match status" value="1"/>
</dbReference>
<keyword evidence="2" id="KW-0378">Hydrolase</keyword>
<dbReference type="SUPFAM" id="SSF49899">
    <property type="entry name" value="Concanavalin A-like lectins/glucanases"/>
    <property type="match status" value="1"/>
</dbReference>
<name>K6YJP4_9ALTE</name>